<evidence type="ECO:0000256" key="3">
    <source>
        <dbReference type="ARBA" id="ARBA00023004"/>
    </source>
</evidence>
<dbReference type="OrthoDB" id="540174at2759"/>
<keyword evidence="4" id="KW-0349">Heme</keyword>
<reference evidence="5 6" key="1">
    <citation type="journal article" date="2014" name="BMC Genomics">
        <title>Comparative genomics of the major fungal agents of human and animal Sporotrichosis: Sporothrix schenckii and Sporothrix brasiliensis.</title>
        <authorList>
            <person name="Teixeira M.M."/>
            <person name="de Almeida L.G."/>
            <person name="Kubitschek-Barreira P."/>
            <person name="Alves F.L."/>
            <person name="Kioshima E.S."/>
            <person name="Abadio A.K."/>
            <person name="Fernandes L."/>
            <person name="Derengowski L.S."/>
            <person name="Ferreira K.S."/>
            <person name="Souza R.C."/>
            <person name="Ruiz J.C."/>
            <person name="de Andrade N.C."/>
            <person name="Paes H.C."/>
            <person name="Nicola A.M."/>
            <person name="Albuquerque P."/>
            <person name="Gerber A.L."/>
            <person name="Martins V.P."/>
            <person name="Peconick L.D."/>
            <person name="Neto A.V."/>
            <person name="Chaucanez C.B."/>
            <person name="Silva P.A."/>
            <person name="Cunha O.L."/>
            <person name="de Oliveira F.F."/>
            <person name="dos Santos T.C."/>
            <person name="Barros A.L."/>
            <person name="Soares M.A."/>
            <person name="de Oliveira L.M."/>
            <person name="Marini M.M."/>
            <person name="Villalobos-Duno H."/>
            <person name="Cunha M.M."/>
            <person name="de Hoog S."/>
            <person name="da Silveira J.F."/>
            <person name="Henrissat B."/>
            <person name="Nino-Vega G.A."/>
            <person name="Cisalpino P.S."/>
            <person name="Mora-Montes H.M."/>
            <person name="Almeida S.R."/>
            <person name="Stajich J.E."/>
            <person name="Lopes-Bezerra L.M."/>
            <person name="Vasconcelos A.T."/>
            <person name="Felipe M.S."/>
        </authorList>
    </citation>
    <scope>NUCLEOTIDE SEQUENCE [LARGE SCALE GENOMIC DNA]</scope>
    <source>
        <strain evidence="5 6">1099-18</strain>
    </source>
</reference>
<sequence>MDTAFTHRYGLSDNGFLPPQLPLATLPDPYYAPWEAIIRQLPALLQANRLRNEVDRLPILSVHALRSEPEWRRAYLILAFLTHAYIWGDDVVADVLPPCIAVPLLAVADHLELPPVATYAALNLWNFTTEGTGDMPFDQLDRLHALHTFTGTESESWFYVVSVAMEYRAAKIVPVLLQAQAARTNADIPAVTAALRRFVPCVQDIGRLLDRMHERCDPSIFFFQIRPFLAGSKHMAAQGLPNGVFYDEGDGRGAWRQLRGGSNGQSSLLQFFDIVLGVEHTSNGCHGPGANDDAGEQGFHEEVRGYMPGPHRRFLEHVAARPSIRHFVMQATQGAALTDDQKQLAAAFADTTKALAAFRDKHLAIVARYIILPSRQKAAMEAKAAAGDEPASKLRGLAHMPSRTDGAEILTGTGGTELMPFLKQTRDETLQAGVLTAPISRDDMKYDAMIIS</sequence>
<comment type="caution">
    <text evidence="5">The sequence shown here is derived from an EMBL/GenBank/DDBJ whole genome shotgun (WGS) entry which is preliminary data.</text>
</comment>
<evidence type="ECO:0000313" key="6">
    <source>
        <dbReference type="Proteomes" id="UP000033710"/>
    </source>
</evidence>
<evidence type="ECO:0000256" key="1">
    <source>
        <dbReference type="ARBA" id="ARBA00007119"/>
    </source>
</evidence>
<dbReference type="InterPro" id="IPR000898">
    <property type="entry name" value="Indolamine_dOase"/>
</dbReference>
<protein>
    <submittedName>
        <fullName evidence="5">Indoleamine 2,3-dioxygenase</fullName>
    </submittedName>
</protein>
<proteinExistence type="inferred from homology"/>
<dbReference type="VEuPathDB" id="FungiDB:SPSK_03376"/>
<dbReference type="GeneID" id="27665491"/>
<dbReference type="SUPFAM" id="SSF140959">
    <property type="entry name" value="Indolic compounds 2,3-dioxygenase-like"/>
    <property type="match status" value="1"/>
</dbReference>
<dbReference type="Proteomes" id="UP000033710">
    <property type="component" value="Unassembled WGS sequence"/>
</dbReference>
<dbReference type="GO" id="GO:0034354">
    <property type="term" value="P:'de novo' NAD+ biosynthetic process from L-tryptophan"/>
    <property type="evidence" value="ECO:0007669"/>
    <property type="project" value="TreeGrafter"/>
</dbReference>
<dbReference type="GO" id="GO:0019441">
    <property type="term" value="P:L-tryptophan catabolic process to kynurenine"/>
    <property type="evidence" value="ECO:0007669"/>
    <property type="project" value="InterPro"/>
</dbReference>
<accession>A0A0F2M1J9</accession>
<keyword evidence="5" id="KW-0223">Dioxygenase</keyword>
<dbReference type="InterPro" id="IPR037217">
    <property type="entry name" value="Trp/Indoleamine_2_3_dOase-like"/>
</dbReference>
<keyword evidence="3 4" id="KW-0408">Iron</keyword>
<organism evidence="5 6">
    <name type="scientific">Sporothrix schenckii 1099-18</name>
    <dbReference type="NCBI Taxonomy" id="1397361"/>
    <lineage>
        <taxon>Eukaryota</taxon>
        <taxon>Fungi</taxon>
        <taxon>Dikarya</taxon>
        <taxon>Ascomycota</taxon>
        <taxon>Pezizomycotina</taxon>
        <taxon>Sordariomycetes</taxon>
        <taxon>Sordariomycetidae</taxon>
        <taxon>Ophiostomatales</taxon>
        <taxon>Ophiostomataceae</taxon>
        <taxon>Sporothrix</taxon>
    </lineage>
</organism>
<dbReference type="Gene3D" id="1.20.58.480">
    <property type="match status" value="1"/>
</dbReference>
<dbReference type="GO" id="GO:0020037">
    <property type="term" value="F:heme binding"/>
    <property type="evidence" value="ECO:0007669"/>
    <property type="project" value="InterPro"/>
</dbReference>
<dbReference type="PROSITE" id="PS00876">
    <property type="entry name" value="IDO_1"/>
    <property type="match status" value="1"/>
</dbReference>
<evidence type="ECO:0000256" key="2">
    <source>
        <dbReference type="ARBA" id="ARBA00022723"/>
    </source>
</evidence>
<dbReference type="EMBL" id="AXCR01000010">
    <property type="protein sequence ID" value="KJR82016.1"/>
    <property type="molecule type" value="Genomic_DNA"/>
</dbReference>
<name>A0A0F2M1J9_SPOSC</name>
<dbReference type="KEGG" id="ssck:SPSK_03376"/>
<dbReference type="RefSeq" id="XP_016584692.1">
    <property type="nucleotide sequence ID" value="XM_016730214.1"/>
</dbReference>
<reference evidence="5 6" key="2">
    <citation type="journal article" date="2015" name="Eukaryot. Cell">
        <title>Asexual propagation of a virulent clone complex in a human and feline outbreak of sporotrichosis.</title>
        <authorList>
            <person name="Teixeira Mde M."/>
            <person name="Rodrigues A.M."/>
            <person name="Tsui C.K."/>
            <person name="de Almeida L.G."/>
            <person name="Van Diepeningen A.D."/>
            <person name="van den Ende B.G."/>
            <person name="Fernandes G.F."/>
            <person name="Kano R."/>
            <person name="Hamelin R.C."/>
            <person name="Lopes-Bezerra L.M."/>
            <person name="Vasconcelos A.T."/>
            <person name="de Hoog S."/>
            <person name="de Camargo Z.P."/>
            <person name="Felipe M.S."/>
        </authorList>
    </citation>
    <scope>NUCLEOTIDE SEQUENCE [LARGE SCALE GENOMIC DNA]</scope>
    <source>
        <strain evidence="5 6">1099-18</strain>
    </source>
</reference>
<dbReference type="PANTHER" id="PTHR28657:SF10">
    <property type="entry name" value="INDOLEAMINE 2,3-DIOXYGENASE"/>
    <property type="match status" value="1"/>
</dbReference>
<dbReference type="Pfam" id="PF01231">
    <property type="entry name" value="IDO"/>
    <property type="match status" value="1"/>
</dbReference>
<feature type="binding site" description="proximal binding residue" evidence="4">
    <location>
        <position position="362"/>
    </location>
    <ligand>
        <name>heme b</name>
        <dbReference type="ChEBI" id="CHEBI:60344"/>
    </ligand>
    <ligandPart>
        <name>Fe</name>
        <dbReference type="ChEBI" id="CHEBI:18248"/>
    </ligandPart>
</feature>
<dbReference type="AlphaFoldDB" id="A0A0F2M1J9"/>
<dbReference type="GO" id="GO:0005737">
    <property type="term" value="C:cytoplasm"/>
    <property type="evidence" value="ECO:0007669"/>
    <property type="project" value="TreeGrafter"/>
</dbReference>
<keyword evidence="2 4" id="KW-0479">Metal-binding</keyword>
<dbReference type="PANTHER" id="PTHR28657">
    <property type="entry name" value="INDOLEAMINE 2,3-DIOXYGENASE"/>
    <property type="match status" value="1"/>
</dbReference>
<gene>
    <name evidence="5" type="ORF">SPSK_03376</name>
</gene>
<keyword evidence="5" id="KW-0560">Oxidoreductase</keyword>
<comment type="similarity">
    <text evidence="1">Belongs to the indoleamine 2,3-dioxygenase family.</text>
</comment>
<dbReference type="GO" id="GO:0033754">
    <property type="term" value="F:indoleamine 2,3-dioxygenase activity"/>
    <property type="evidence" value="ECO:0007669"/>
    <property type="project" value="TreeGrafter"/>
</dbReference>
<evidence type="ECO:0000313" key="5">
    <source>
        <dbReference type="EMBL" id="KJR82016.1"/>
    </source>
</evidence>
<evidence type="ECO:0000256" key="4">
    <source>
        <dbReference type="PIRSR" id="PIRSR600898-1"/>
    </source>
</evidence>
<dbReference type="GO" id="GO:0046872">
    <property type="term" value="F:metal ion binding"/>
    <property type="evidence" value="ECO:0007669"/>
    <property type="project" value="UniProtKB-KW"/>
</dbReference>